<evidence type="ECO:0000259" key="4">
    <source>
        <dbReference type="PROSITE" id="PS50949"/>
    </source>
</evidence>
<dbReference type="Gene3D" id="1.10.10.10">
    <property type="entry name" value="Winged helix-like DNA-binding domain superfamily/Winged helix DNA-binding domain"/>
    <property type="match status" value="1"/>
</dbReference>
<dbReference type="Gene3D" id="3.40.1410.10">
    <property type="entry name" value="Chorismate lyase-like"/>
    <property type="match status" value="1"/>
</dbReference>
<dbReference type="SUPFAM" id="SSF46785">
    <property type="entry name" value="Winged helix' DNA-binding domain"/>
    <property type="match status" value="1"/>
</dbReference>
<dbReference type="AlphaFoldDB" id="A0A1I0ZSH1"/>
<dbReference type="OrthoDB" id="369138at2"/>
<organism evidence="5 6">
    <name type="scientific">Lentibacillus halodurans</name>
    <dbReference type="NCBI Taxonomy" id="237679"/>
    <lineage>
        <taxon>Bacteria</taxon>
        <taxon>Bacillati</taxon>
        <taxon>Bacillota</taxon>
        <taxon>Bacilli</taxon>
        <taxon>Bacillales</taxon>
        <taxon>Bacillaceae</taxon>
        <taxon>Lentibacillus</taxon>
    </lineage>
</organism>
<keyword evidence="6" id="KW-1185">Reference proteome</keyword>
<dbReference type="InterPro" id="IPR036390">
    <property type="entry name" value="WH_DNA-bd_sf"/>
</dbReference>
<evidence type="ECO:0000256" key="3">
    <source>
        <dbReference type="ARBA" id="ARBA00023163"/>
    </source>
</evidence>
<dbReference type="InterPro" id="IPR036388">
    <property type="entry name" value="WH-like_DNA-bd_sf"/>
</dbReference>
<dbReference type="InterPro" id="IPR011663">
    <property type="entry name" value="UTRA"/>
</dbReference>
<evidence type="ECO:0000256" key="2">
    <source>
        <dbReference type="ARBA" id="ARBA00023125"/>
    </source>
</evidence>
<dbReference type="InterPro" id="IPR028978">
    <property type="entry name" value="Chorismate_lyase_/UTRA_dom_sf"/>
</dbReference>
<dbReference type="GO" id="GO:0003700">
    <property type="term" value="F:DNA-binding transcription factor activity"/>
    <property type="evidence" value="ECO:0007669"/>
    <property type="project" value="InterPro"/>
</dbReference>
<keyword evidence="1" id="KW-0805">Transcription regulation</keyword>
<proteinExistence type="predicted"/>
<dbReference type="PANTHER" id="PTHR44846">
    <property type="entry name" value="MANNOSYL-D-GLYCERATE TRANSPORT/METABOLISM SYSTEM REPRESSOR MNGR-RELATED"/>
    <property type="match status" value="1"/>
</dbReference>
<dbReference type="Pfam" id="PF07702">
    <property type="entry name" value="UTRA"/>
    <property type="match status" value="1"/>
</dbReference>
<feature type="domain" description="HTH gntR-type" evidence="4">
    <location>
        <begin position="5"/>
        <end position="73"/>
    </location>
</feature>
<dbReference type="PROSITE" id="PS50949">
    <property type="entry name" value="HTH_GNTR"/>
    <property type="match status" value="1"/>
</dbReference>
<sequence length="243" mass="27612">MEKNQSLHAYIKDELLNRIKSGSYKKGERIPTELELCKDFNVSRTTVRSALNQLTLEGYLVRKQGKGTYIADKKVSQTLSHTMKRYSDQVAVQGKKAKIALISIQVVPASERLEQSLNVAENDPIQRVERTRHANDEPTQYEISYIPWGVAPGITQLHAETSLYAALKEEFGVHIAKTTEHVEITLADENVSTLLQCEPGLPCFYIETVAEDENGNKVEFSRSYFRGDKTNFMIERNYSLDDH</sequence>
<dbReference type="SMART" id="SM00866">
    <property type="entry name" value="UTRA"/>
    <property type="match status" value="1"/>
</dbReference>
<dbReference type="GO" id="GO:0003677">
    <property type="term" value="F:DNA binding"/>
    <property type="evidence" value="ECO:0007669"/>
    <property type="project" value="UniProtKB-KW"/>
</dbReference>
<dbReference type="FunFam" id="1.10.10.10:FF:000079">
    <property type="entry name" value="GntR family transcriptional regulator"/>
    <property type="match status" value="1"/>
</dbReference>
<dbReference type="Pfam" id="PF00392">
    <property type="entry name" value="GntR"/>
    <property type="match status" value="1"/>
</dbReference>
<dbReference type="PANTHER" id="PTHR44846:SF1">
    <property type="entry name" value="MANNOSYL-D-GLYCERATE TRANSPORT_METABOLISM SYSTEM REPRESSOR MNGR-RELATED"/>
    <property type="match status" value="1"/>
</dbReference>
<dbReference type="SUPFAM" id="SSF64288">
    <property type="entry name" value="Chorismate lyase-like"/>
    <property type="match status" value="1"/>
</dbReference>
<dbReference type="EMBL" id="FOJW01000012">
    <property type="protein sequence ID" value="SFB27113.1"/>
    <property type="molecule type" value="Genomic_DNA"/>
</dbReference>
<dbReference type="STRING" id="237679.SAMN04488072_11289"/>
<dbReference type="CDD" id="cd07377">
    <property type="entry name" value="WHTH_GntR"/>
    <property type="match status" value="1"/>
</dbReference>
<dbReference type="SMART" id="SM00345">
    <property type="entry name" value="HTH_GNTR"/>
    <property type="match status" value="1"/>
</dbReference>
<gene>
    <name evidence="5" type="ORF">SAMN04488072_11289</name>
</gene>
<evidence type="ECO:0000313" key="6">
    <source>
        <dbReference type="Proteomes" id="UP000198642"/>
    </source>
</evidence>
<name>A0A1I0ZSH1_9BACI</name>
<protein>
    <submittedName>
        <fullName evidence="5">GntR family transcriptional regulator</fullName>
    </submittedName>
</protein>
<dbReference type="InterPro" id="IPR050679">
    <property type="entry name" value="Bact_HTH_transcr_reg"/>
</dbReference>
<dbReference type="InterPro" id="IPR000524">
    <property type="entry name" value="Tscrpt_reg_HTH_GntR"/>
</dbReference>
<dbReference type="RefSeq" id="WP_090239771.1">
    <property type="nucleotide sequence ID" value="NZ_FOJW01000012.1"/>
</dbReference>
<reference evidence="5 6" key="1">
    <citation type="submission" date="2016-10" db="EMBL/GenBank/DDBJ databases">
        <authorList>
            <person name="de Groot N.N."/>
        </authorList>
    </citation>
    <scope>NUCLEOTIDE SEQUENCE [LARGE SCALE GENOMIC DNA]</scope>
    <source>
        <strain evidence="5 6">CGMCC 1.3702</strain>
    </source>
</reference>
<evidence type="ECO:0000313" key="5">
    <source>
        <dbReference type="EMBL" id="SFB27113.1"/>
    </source>
</evidence>
<evidence type="ECO:0000256" key="1">
    <source>
        <dbReference type="ARBA" id="ARBA00023015"/>
    </source>
</evidence>
<keyword evidence="3" id="KW-0804">Transcription</keyword>
<dbReference type="Proteomes" id="UP000198642">
    <property type="component" value="Unassembled WGS sequence"/>
</dbReference>
<keyword evidence="2" id="KW-0238">DNA-binding</keyword>
<accession>A0A1I0ZSH1</accession>
<dbReference type="GO" id="GO:0045892">
    <property type="term" value="P:negative regulation of DNA-templated transcription"/>
    <property type="evidence" value="ECO:0007669"/>
    <property type="project" value="TreeGrafter"/>
</dbReference>
<dbReference type="PRINTS" id="PR00035">
    <property type="entry name" value="HTHGNTR"/>
</dbReference>